<dbReference type="EMBL" id="UINC01182154">
    <property type="protein sequence ID" value="SVD92198.1"/>
    <property type="molecule type" value="Genomic_DNA"/>
</dbReference>
<dbReference type="InterPro" id="IPR018966">
    <property type="entry name" value="VTC_domain"/>
</dbReference>
<organism evidence="2">
    <name type="scientific">marine metagenome</name>
    <dbReference type="NCBI Taxonomy" id="408172"/>
    <lineage>
        <taxon>unclassified sequences</taxon>
        <taxon>metagenomes</taxon>
        <taxon>ecological metagenomes</taxon>
    </lineage>
</organism>
<protein>
    <recommendedName>
        <fullName evidence="1">VTC domain-containing protein</fullName>
    </recommendedName>
</protein>
<sequence length="233" mass="27648">MIYVPDSARMEIKSVARETCFYMIENWIHLHSSQFFRAYPDRLVNSAYFDTYDFKAFTENIAGVSSRSKVRYRWYGESTKPDSGVLEVKHKRNLFGWKDRFLVSEQPCGSGKTDWATIRSEMLRQVPKEGKYWLHSNPLPMFINRYQRRYFESAVNGTRVTLDSNLSVWDQRSYVFPNTKYKTQIPSTIVIEIKFQRKNYDLVEDIFDRFPLRVKRNSKYINAVCSISGYDQP</sequence>
<dbReference type="InterPro" id="IPR042267">
    <property type="entry name" value="VTC_sf"/>
</dbReference>
<proteinExistence type="predicted"/>
<name>A0A382ZBX5_9ZZZZ</name>
<evidence type="ECO:0000313" key="2">
    <source>
        <dbReference type="EMBL" id="SVD92198.1"/>
    </source>
</evidence>
<dbReference type="GO" id="GO:0006799">
    <property type="term" value="P:polyphosphate biosynthetic process"/>
    <property type="evidence" value="ECO:0007669"/>
    <property type="project" value="UniProtKB-ARBA"/>
</dbReference>
<accession>A0A382ZBX5</accession>
<feature type="domain" description="VTC" evidence="1">
    <location>
        <begin position="38"/>
        <end position="226"/>
    </location>
</feature>
<dbReference type="Pfam" id="PF09359">
    <property type="entry name" value="VTC"/>
    <property type="match status" value="1"/>
</dbReference>
<evidence type="ECO:0000259" key="1">
    <source>
        <dbReference type="Pfam" id="PF09359"/>
    </source>
</evidence>
<dbReference type="AlphaFoldDB" id="A0A382ZBX5"/>
<gene>
    <name evidence="2" type="ORF">METZ01_LOCUS445052</name>
</gene>
<dbReference type="Gene3D" id="3.20.100.30">
    <property type="entry name" value="VTC, catalytic tunnel domain"/>
    <property type="match status" value="1"/>
</dbReference>
<reference evidence="2" key="1">
    <citation type="submission" date="2018-05" db="EMBL/GenBank/DDBJ databases">
        <authorList>
            <person name="Lanie J.A."/>
            <person name="Ng W.-L."/>
            <person name="Kazmierczak K.M."/>
            <person name="Andrzejewski T.M."/>
            <person name="Davidsen T.M."/>
            <person name="Wayne K.J."/>
            <person name="Tettelin H."/>
            <person name="Glass J.I."/>
            <person name="Rusch D."/>
            <person name="Podicherti R."/>
            <person name="Tsui H.-C.T."/>
            <person name="Winkler M.E."/>
        </authorList>
    </citation>
    <scope>NUCLEOTIDE SEQUENCE</scope>
</reference>